<dbReference type="SUPFAM" id="SSF53756">
    <property type="entry name" value="UDP-Glycosyltransferase/glycogen phosphorylase"/>
    <property type="match status" value="1"/>
</dbReference>
<comment type="caution">
    <text evidence="4">The sequence shown here is derived from an EMBL/GenBank/DDBJ whole genome shotgun (WGS) entry which is preliminary data.</text>
</comment>
<accession>A0A7J9UZP4</accession>
<evidence type="ECO:0000256" key="1">
    <source>
        <dbReference type="ARBA" id="ARBA00021292"/>
    </source>
</evidence>
<sequence length="341" mass="33863">MTWAAEGPSGGNTYNRELVAALRERGVPVEVRAVPGRWPEPTAADRAALAAALSAPVALADAIVACAAPAEVAAAVAAGRTVAVLLHMLPSAEVGLAPAERERRVRDERAALAAASAVVCPSAVAAAEVARRYGVAARVAPPGARPAPLAAGSRPPRLLALAALTATKDQLTLVRALARLPDLGWTARLVGPTDADPGYAAAVRAELAAAGLTGRAVVTGPKVGATLEAEWAAADLLVLPSRTETFGLVVLEALAHGVPAVVGAGTGAVEALAAGAAGAEAGSAAPGAAVPPGDPAALASALRAWLTTPALREAWAHAARARRPRLPGWDLTAAQVLGALG</sequence>
<keyword evidence="5" id="KW-1185">Reference proteome</keyword>
<dbReference type="EMBL" id="WHPD01003018">
    <property type="protein sequence ID" value="MPV89783.1"/>
    <property type="molecule type" value="Genomic_DNA"/>
</dbReference>
<dbReference type="GO" id="GO:0016758">
    <property type="term" value="F:hexosyltransferase activity"/>
    <property type="evidence" value="ECO:0007669"/>
    <property type="project" value="TreeGrafter"/>
</dbReference>
<proteinExistence type="predicted"/>
<feature type="domain" description="Glycosyl transferase family 1" evidence="3">
    <location>
        <begin position="153"/>
        <end position="321"/>
    </location>
</feature>
<evidence type="ECO:0000313" key="5">
    <source>
        <dbReference type="Proteomes" id="UP000429644"/>
    </source>
</evidence>
<dbReference type="Proteomes" id="UP000429644">
    <property type="component" value="Unassembled WGS sequence"/>
</dbReference>
<dbReference type="PANTHER" id="PTHR45947:SF3">
    <property type="entry name" value="SULFOQUINOVOSYL TRANSFERASE SQD2"/>
    <property type="match status" value="1"/>
</dbReference>
<keyword evidence="2 4" id="KW-0808">Transferase</keyword>
<protein>
    <recommendedName>
        <fullName evidence="1">D-inositol 3-phosphate glycosyltransferase</fullName>
    </recommendedName>
</protein>
<gene>
    <name evidence="4" type="ORF">GB882_13990</name>
</gene>
<dbReference type="Gene3D" id="3.40.50.2000">
    <property type="entry name" value="Glycogen Phosphorylase B"/>
    <property type="match status" value="2"/>
</dbReference>
<name>A0A7J9UZP4_9MICO</name>
<dbReference type="PANTHER" id="PTHR45947">
    <property type="entry name" value="SULFOQUINOVOSYL TRANSFERASE SQD2"/>
    <property type="match status" value="1"/>
</dbReference>
<dbReference type="InterPro" id="IPR001296">
    <property type="entry name" value="Glyco_trans_1"/>
</dbReference>
<dbReference type="AlphaFoldDB" id="A0A7J9UZP4"/>
<evidence type="ECO:0000313" key="4">
    <source>
        <dbReference type="EMBL" id="MPV89783.1"/>
    </source>
</evidence>
<evidence type="ECO:0000259" key="3">
    <source>
        <dbReference type="Pfam" id="PF00534"/>
    </source>
</evidence>
<dbReference type="Pfam" id="PF00534">
    <property type="entry name" value="Glycos_transf_1"/>
    <property type="match status" value="1"/>
</dbReference>
<organism evidence="4 5">
    <name type="scientific">Georgenia ruanii</name>
    <dbReference type="NCBI Taxonomy" id="348442"/>
    <lineage>
        <taxon>Bacteria</taxon>
        <taxon>Bacillati</taxon>
        <taxon>Actinomycetota</taxon>
        <taxon>Actinomycetes</taxon>
        <taxon>Micrococcales</taxon>
        <taxon>Bogoriellaceae</taxon>
        <taxon>Georgenia</taxon>
    </lineage>
</organism>
<dbReference type="InterPro" id="IPR050194">
    <property type="entry name" value="Glycosyltransferase_grp1"/>
</dbReference>
<evidence type="ECO:0000256" key="2">
    <source>
        <dbReference type="ARBA" id="ARBA00022679"/>
    </source>
</evidence>
<reference evidence="4 5" key="1">
    <citation type="submission" date="2019-10" db="EMBL/GenBank/DDBJ databases">
        <title>Georgenia wutianyii sp. nov. and Georgenia yuyongxinii sp. nov. isolated from plateau pika (Ochotona curzoniae) in the Qinghai-Tibet plateau of China.</title>
        <authorList>
            <person name="Tian Z."/>
        </authorList>
    </citation>
    <scope>NUCLEOTIDE SEQUENCE [LARGE SCALE GENOMIC DNA]</scope>
    <source>
        <strain evidence="4 5">JCM 15130</strain>
    </source>
</reference>